<accession>A0A371F867</accession>
<protein>
    <submittedName>
        <fullName evidence="2">Uncharacterized protein</fullName>
    </submittedName>
</protein>
<evidence type="ECO:0000313" key="2">
    <source>
        <dbReference type="EMBL" id="RDX74489.1"/>
    </source>
</evidence>
<feature type="compositionally biased region" description="Basic and acidic residues" evidence="1">
    <location>
        <begin position="80"/>
        <end position="96"/>
    </location>
</feature>
<dbReference type="EMBL" id="QJKJ01010164">
    <property type="protein sequence ID" value="RDX74489.1"/>
    <property type="molecule type" value="Genomic_DNA"/>
</dbReference>
<keyword evidence="3" id="KW-1185">Reference proteome</keyword>
<gene>
    <name evidence="2" type="ORF">CR513_45771</name>
</gene>
<dbReference type="AlphaFoldDB" id="A0A371F867"/>
<dbReference type="Proteomes" id="UP000257109">
    <property type="component" value="Unassembled WGS sequence"/>
</dbReference>
<feature type="compositionally biased region" description="Basic residues" evidence="1">
    <location>
        <begin position="97"/>
        <end position="109"/>
    </location>
</feature>
<proteinExistence type="predicted"/>
<feature type="non-terminal residue" evidence="2">
    <location>
        <position position="1"/>
    </location>
</feature>
<feature type="region of interest" description="Disordered" evidence="1">
    <location>
        <begin position="77"/>
        <end position="131"/>
    </location>
</feature>
<comment type="caution">
    <text evidence="2">The sequence shown here is derived from an EMBL/GenBank/DDBJ whole genome shotgun (WGS) entry which is preliminary data.</text>
</comment>
<organism evidence="2 3">
    <name type="scientific">Mucuna pruriens</name>
    <name type="common">Velvet bean</name>
    <name type="synonym">Dolichos pruriens</name>
    <dbReference type="NCBI Taxonomy" id="157652"/>
    <lineage>
        <taxon>Eukaryota</taxon>
        <taxon>Viridiplantae</taxon>
        <taxon>Streptophyta</taxon>
        <taxon>Embryophyta</taxon>
        <taxon>Tracheophyta</taxon>
        <taxon>Spermatophyta</taxon>
        <taxon>Magnoliopsida</taxon>
        <taxon>eudicotyledons</taxon>
        <taxon>Gunneridae</taxon>
        <taxon>Pentapetalae</taxon>
        <taxon>rosids</taxon>
        <taxon>fabids</taxon>
        <taxon>Fabales</taxon>
        <taxon>Fabaceae</taxon>
        <taxon>Papilionoideae</taxon>
        <taxon>50 kb inversion clade</taxon>
        <taxon>NPAAA clade</taxon>
        <taxon>indigoferoid/millettioid clade</taxon>
        <taxon>Phaseoleae</taxon>
        <taxon>Mucuna</taxon>
    </lineage>
</organism>
<name>A0A371F867_MUCPR</name>
<feature type="compositionally biased region" description="Basic and acidic residues" evidence="1">
    <location>
        <begin position="111"/>
        <end position="131"/>
    </location>
</feature>
<dbReference type="OrthoDB" id="1747743at2759"/>
<evidence type="ECO:0000313" key="3">
    <source>
        <dbReference type="Proteomes" id="UP000257109"/>
    </source>
</evidence>
<sequence>MDGGSYVNVVNERLVKKLALTTIWLREKGYLLVDKQAMVTFSLGAYEDRVVKVFHDGVINCFTFLYSRHRVMLKPLSPREVQEDQQKMKTKGESERKAKRKMKKKKVIVKPKGERKREKIVREKSKSVKRK</sequence>
<evidence type="ECO:0000256" key="1">
    <source>
        <dbReference type="SAM" id="MobiDB-lite"/>
    </source>
</evidence>
<reference evidence="2" key="1">
    <citation type="submission" date="2018-05" db="EMBL/GenBank/DDBJ databases">
        <title>Draft genome of Mucuna pruriens seed.</title>
        <authorList>
            <person name="Nnadi N.E."/>
            <person name="Vos R."/>
            <person name="Hasami M.H."/>
            <person name="Devisetty U.K."/>
            <person name="Aguiy J.C."/>
        </authorList>
    </citation>
    <scope>NUCLEOTIDE SEQUENCE [LARGE SCALE GENOMIC DNA]</scope>
    <source>
        <strain evidence="2">JCA_2017</strain>
    </source>
</reference>